<comment type="caution">
    <text evidence="1">The sequence shown here is derived from an EMBL/GenBank/DDBJ whole genome shotgun (WGS) entry which is preliminary data.</text>
</comment>
<evidence type="ECO:0000313" key="2">
    <source>
        <dbReference type="Proteomes" id="UP000714915"/>
    </source>
</evidence>
<organism evidence="1 2">
    <name type="scientific">Candidatus Dojkabacteria bacterium</name>
    <dbReference type="NCBI Taxonomy" id="2099670"/>
    <lineage>
        <taxon>Bacteria</taxon>
        <taxon>Candidatus Dojkabacteria</taxon>
    </lineage>
</organism>
<protein>
    <submittedName>
        <fullName evidence="1">Uncharacterized protein</fullName>
    </submittedName>
</protein>
<dbReference type="Proteomes" id="UP000714915">
    <property type="component" value="Unassembled WGS sequence"/>
</dbReference>
<proteinExistence type="predicted"/>
<sequence>MKAIKDFVCETYNFPDDIVLTRHAVDTYTFDHKQVQYFLLCAPSGQELAAMQAFISYLNNKGIITQKVVTSVSGSDFIVHESKYCALYKTIPLQSLYSTSLTKTKLSELLELMKEVLNEGEYLAEMFLSKDTYIVSQISEKVVRQLSKAKSFFEENPQIKITSYDSIQIHLDMISLLENQLKQLIERLSSDIFRTSINVNIENSFFVHENKIQMFLTDKIFLGHPFFIFTKIASEVFVYDSVIEEEELIKVITGKYSELIPNHFTEDFFDSMVDIYLLIRLYKIAKLQIDTGDQKEFFNIAKGLYRSKVVEFV</sequence>
<reference evidence="1" key="2">
    <citation type="journal article" date="2021" name="Microbiome">
        <title>Successional dynamics and alternative stable states in a saline activated sludge microbial community over 9 years.</title>
        <authorList>
            <person name="Wang Y."/>
            <person name="Ye J."/>
            <person name="Ju F."/>
            <person name="Liu L."/>
            <person name="Boyd J.A."/>
            <person name="Deng Y."/>
            <person name="Parks D.H."/>
            <person name="Jiang X."/>
            <person name="Yin X."/>
            <person name="Woodcroft B.J."/>
            <person name="Tyson G.W."/>
            <person name="Hugenholtz P."/>
            <person name="Polz M.F."/>
            <person name="Zhang T."/>
        </authorList>
    </citation>
    <scope>NUCLEOTIDE SEQUENCE</scope>
    <source>
        <strain evidence="1">HKST-UBA09</strain>
    </source>
</reference>
<dbReference type="AlphaFoldDB" id="A0A955RL28"/>
<name>A0A955RL28_9BACT</name>
<gene>
    <name evidence="1" type="ORF">KC669_00925</name>
</gene>
<dbReference type="EMBL" id="JAGQLF010000006">
    <property type="protein sequence ID" value="MCA9386574.1"/>
    <property type="molecule type" value="Genomic_DNA"/>
</dbReference>
<accession>A0A955RL28</accession>
<evidence type="ECO:0000313" key="1">
    <source>
        <dbReference type="EMBL" id="MCA9386574.1"/>
    </source>
</evidence>
<reference evidence="1" key="1">
    <citation type="submission" date="2020-04" db="EMBL/GenBank/DDBJ databases">
        <authorList>
            <person name="Zhang T."/>
        </authorList>
    </citation>
    <scope>NUCLEOTIDE SEQUENCE</scope>
    <source>
        <strain evidence="1">HKST-UBA09</strain>
    </source>
</reference>